<dbReference type="Gene3D" id="3.90.220.20">
    <property type="entry name" value="DNA methylase specificity domains"/>
    <property type="match status" value="2"/>
</dbReference>
<dbReference type="Proteomes" id="UP000600588">
    <property type="component" value="Unassembled WGS sequence"/>
</dbReference>
<dbReference type="GO" id="GO:0003677">
    <property type="term" value="F:DNA binding"/>
    <property type="evidence" value="ECO:0007669"/>
    <property type="project" value="UniProtKB-KW"/>
</dbReference>
<evidence type="ECO:0000313" key="6">
    <source>
        <dbReference type="Proteomes" id="UP000600588"/>
    </source>
</evidence>
<dbReference type="InterPro" id="IPR044946">
    <property type="entry name" value="Restrct_endonuc_typeI_TRD_sf"/>
</dbReference>
<dbReference type="Gene3D" id="1.10.287.1120">
    <property type="entry name" value="Bipartite methylase S protein"/>
    <property type="match status" value="1"/>
</dbReference>
<accession>A0A8J6Q3B6</accession>
<dbReference type="PANTHER" id="PTHR30408:SF12">
    <property type="entry name" value="TYPE I RESTRICTION ENZYME MJAVIII SPECIFICITY SUBUNIT"/>
    <property type="match status" value="1"/>
</dbReference>
<dbReference type="Pfam" id="PF01420">
    <property type="entry name" value="Methylase_S"/>
    <property type="match status" value="2"/>
</dbReference>
<keyword evidence="5" id="KW-0540">Nuclease</keyword>
<keyword evidence="3" id="KW-0238">DNA-binding</keyword>
<dbReference type="SUPFAM" id="SSF116734">
    <property type="entry name" value="DNA methylase specificity domain"/>
    <property type="match status" value="2"/>
</dbReference>
<comment type="similarity">
    <text evidence="1">Belongs to the type-I restriction system S methylase family.</text>
</comment>
<keyword evidence="5" id="KW-0378">Hydrolase</keyword>
<name>A0A8J6Q3B6_9FLAO</name>
<evidence type="ECO:0000313" key="5">
    <source>
        <dbReference type="EMBL" id="MBD0833366.1"/>
    </source>
</evidence>
<comment type="caution">
    <text evidence="5">The sequence shown here is derived from an EMBL/GenBank/DDBJ whole genome shotgun (WGS) entry which is preliminary data.</text>
</comment>
<evidence type="ECO:0000256" key="3">
    <source>
        <dbReference type="ARBA" id="ARBA00023125"/>
    </source>
</evidence>
<feature type="domain" description="Type I restriction modification DNA specificity" evidence="4">
    <location>
        <begin position="18"/>
        <end position="163"/>
    </location>
</feature>
<dbReference type="InterPro" id="IPR052021">
    <property type="entry name" value="Type-I_RS_S_subunit"/>
</dbReference>
<dbReference type="InterPro" id="IPR000055">
    <property type="entry name" value="Restrct_endonuc_typeI_TRD"/>
</dbReference>
<dbReference type="GO" id="GO:0009307">
    <property type="term" value="P:DNA restriction-modification system"/>
    <property type="evidence" value="ECO:0007669"/>
    <property type="project" value="UniProtKB-KW"/>
</dbReference>
<dbReference type="PANTHER" id="PTHR30408">
    <property type="entry name" value="TYPE-1 RESTRICTION ENZYME ECOKI SPECIFICITY PROTEIN"/>
    <property type="match status" value="1"/>
</dbReference>
<evidence type="ECO:0000256" key="2">
    <source>
        <dbReference type="ARBA" id="ARBA00022747"/>
    </source>
</evidence>
<gene>
    <name evidence="5" type="ORF">ICJ83_14615</name>
</gene>
<dbReference type="CDD" id="cd17284">
    <property type="entry name" value="RMtype1_S_Cbo7060ORF11580P_TRD2-CR2_like"/>
    <property type="match status" value="1"/>
</dbReference>
<feature type="domain" description="Type I restriction modification DNA specificity" evidence="4">
    <location>
        <begin position="195"/>
        <end position="363"/>
    </location>
</feature>
<keyword evidence="2" id="KW-0680">Restriction system</keyword>
<dbReference type="GO" id="GO:0004519">
    <property type="term" value="F:endonuclease activity"/>
    <property type="evidence" value="ECO:0007669"/>
    <property type="project" value="UniProtKB-KW"/>
</dbReference>
<evidence type="ECO:0000256" key="1">
    <source>
        <dbReference type="ARBA" id="ARBA00010923"/>
    </source>
</evidence>
<keyword evidence="5" id="KW-0255">Endonuclease</keyword>
<sequence length="379" mass="43708">MEKLLVPKLRFPEFKSVWDERFIGNILKIGSGKDYKHLNTGIYSVYGTGGYMTSVDEYLYDGESVCIGRKGTIDKPVYLNEKFWTVDTLFYTHSFKGVLPRFVFSLFQKINWYKYNEASGVPSLSKGTIEKIKLNIPQLEEQQKIATFLTVIDTKIIQLNDKKSLLEEYKKGVTQKIFRQELRFKDGNGNVYPEWIEKRLKDFVKDFIVPMRDKPKDLIGDIPWCRIEDFDGMYLYGSKSNQGVSLETVSNMNLKVYPINTLLVSCSANLGVCSIVKKKLITNQTFIGLVPNELEINVEFLYYTMKLSSRKLNVLSSGTTIAYLSRQQFEEFKVEVPCLNEQVKIANFLTAIDKKIELVQTQIDNTTSFKKGLLQQMFV</sequence>
<dbReference type="AlphaFoldDB" id="A0A8J6Q3B6"/>
<dbReference type="EMBL" id="JACVXB010000007">
    <property type="protein sequence ID" value="MBD0833366.1"/>
    <property type="molecule type" value="Genomic_DNA"/>
</dbReference>
<keyword evidence="6" id="KW-1185">Reference proteome</keyword>
<evidence type="ECO:0000259" key="4">
    <source>
        <dbReference type="Pfam" id="PF01420"/>
    </source>
</evidence>
<protein>
    <submittedName>
        <fullName evidence="5">Restriction endonuclease subunit S</fullName>
    </submittedName>
</protein>
<organism evidence="5 6">
    <name type="scientific">Aestuariibaculum sediminum</name>
    <dbReference type="NCBI Taxonomy" id="2770637"/>
    <lineage>
        <taxon>Bacteria</taxon>
        <taxon>Pseudomonadati</taxon>
        <taxon>Bacteroidota</taxon>
        <taxon>Flavobacteriia</taxon>
        <taxon>Flavobacteriales</taxon>
        <taxon>Flavobacteriaceae</taxon>
    </lineage>
</organism>
<reference evidence="5 6" key="1">
    <citation type="submission" date="2020-09" db="EMBL/GenBank/DDBJ databases">
        <title>TT11 complete genome.</title>
        <authorList>
            <person name="Wu Z."/>
        </authorList>
    </citation>
    <scope>NUCLEOTIDE SEQUENCE [LARGE SCALE GENOMIC DNA]</scope>
    <source>
        <strain evidence="5 6">TT11</strain>
    </source>
</reference>
<proteinExistence type="inferred from homology"/>
<dbReference type="CDD" id="cd17288">
    <property type="entry name" value="RMtype1_S_LlaAI06ORF1089P_TRD1-CR1_like"/>
    <property type="match status" value="1"/>
</dbReference>